<dbReference type="Pfam" id="PF00296">
    <property type="entry name" value="Bac_luciferase"/>
    <property type="match status" value="1"/>
</dbReference>
<keyword evidence="5" id="KW-1185">Reference proteome</keyword>
<evidence type="ECO:0000256" key="1">
    <source>
        <dbReference type="ARBA" id="ARBA00007789"/>
    </source>
</evidence>
<reference evidence="4 5" key="1">
    <citation type="submission" date="2017-07" db="EMBL/GenBank/DDBJ databases">
        <title>Sandarakinorhabdus cyanobacteriorum sp. nov., a novel bacterium isolated from cyanobacterial aggregates in a eutrophic lake.</title>
        <authorList>
            <person name="Cai H."/>
        </authorList>
    </citation>
    <scope>NUCLEOTIDE SEQUENCE [LARGE SCALE GENOMIC DNA]</scope>
    <source>
        <strain evidence="4 5">TH057</strain>
    </source>
</reference>
<proteinExistence type="predicted"/>
<dbReference type="OrthoDB" id="9780518at2"/>
<sequence length="344" mass="36708">MVETLVIPLSVLDQTPIPEGCSPAQALANSIDLARHAEALGYQRFWLAEHHASAALAGSAPEILIGAVANATSRIRVGSGGVMLPHYSPLKVAEQFSLLAGLHPGRIDLGLGRAPGSDQRTAVALQQDRRQYAPNQFPQALAELIGYLENSLPSDHPFAAYAATLPGLPHAPEPWVLGSSPDSVAFAADLGLPYCLADFIAPRLGDLAAAYRDQFQPRKTLGHLGDRPHLMVAVWTVCAESDAEARALAAPARMMFAHLLMGKSIAVPPPQVAQAWLADRPDVARAFASRRVVAGSPATVRAGLNQVIAEYQPDELMLVNILHGHEDRKRSYTLAMEAMATVDA</sequence>
<evidence type="ECO:0000259" key="3">
    <source>
        <dbReference type="Pfam" id="PF00296"/>
    </source>
</evidence>
<name>A0A255YQ03_9SPHN</name>
<evidence type="ECO:0000313" key="4">
    <source>
        <dbReference type="EMBL" id="OYQ31316.1"/>
    </source>
</evidence>
<evidence type="ECO:0000313" key="5">
    <source>
        <dbReference type="Proteomes" id="UP000216991"/>
    </source>
</evidence>
<dbReference type="PANTHER" id="PTHR30137">
    <property type="entry name" value="LUCIFERASE-LIKE MONOOXYGENASE"/>
    <property type="match status" value="1"/>
</dbReference>
<accession>A0A255YQ03</accession>
<dbReference type="EMBL" id="NOXT01000086">
    <property type="protein sequence ID" value="OYQ31316.1"/>
    <property type="molecule type" value="Genomic_DNA"/>
</dbReference>
<dbReference type="InterPro" id="IPR036661">
    <property type="entry name" value="Luciferase-like_sf"/>
</dbReference>
<dbReference type="InterPro" id="IPR019949">
    <property type="entry name" value="CmoO-like"/>
</dbReference>
<dbReference type="AlphaFoldDB" id="A0A255YQ03"/>
<dbReference type="InterPro" id="IPR011251">
    <property type="entry name" value="Luciferase-like_dom"/>
</dbReference>
<dbReference type="Proteomes" id="UP000216991">
    <property type="component" value="Unassembled WGS sequence"/>
</dbReference>
<comment type="similarity">
    <text evidence="1">To bacterial alkanal monooxygenase alpha and beta chains.</text>
</comment>
<gene>
    <name evidence="4" type="ORF">CHU93_04230</name>
</gene>
<dbReference type="GO" id="GO:0016705">
    <property type="term" value="F:oxidoreductase activity, acting on paired donors, with incorporation or reduction of molecular oxygen"/>
    <property type="evidence" value="ECO:0007669"/>
    <property type="project" value="InterPro"/>
</dbReference>
<protein>
    <recommendedName>
        <fullName evidence="2">Luciferase-like monooxygenase</fullName>
    </recommendedName>
</protein>
<dbReference type="FunFam" id="3.20.20.30:FF:000002">
    <property type="entry name" value="LLM class flavin-dependent oxidoreductase"/>
    <property type="match status" value="1"/>
</dbReference>
<evidence type="ECO:0000256" key="2">
    <source>
        <dbReference type="ARBA" id="ARBA00074555"/>
    </source>
</evidence>
<feature type="domain" description="Luciferase-like" evidence="3">
    <location>
        <begin position="12"/>
        <end position="306"/>
    </location>
</feature>
<organism evidence="4 5">
    <name type="scientific">Sandarakinorhabdus cyanobacteriorum</name>
    <dbReference type="NCBI Taxonomy" id="1981098"/>
    <lineage>
        <taxon>Bacteria</taxon>
        <taxon>Pseudomonadati</taxon>
        <taxon>Pseudomonadota</taxon>
        <taxon>Alphaproteobacteria</taxon>
        <taxon>Sphingomonadales</taxon>
        <taxon>Sphingosinicellaceae</taxon>
        <taxon>Sandarakinorhabdus</taxon>
    </lineage>
</organism>
<dbReference type="Gene3D" id="3.20.20.30">
    <property type="entry name" value="Luciferase-like domain"/>
    <property type="match status" value="1"/>
</dbReference>
<dbReference type="GO" id="GO:0005829">
    <property type="term" value="C:cytosol"/>
    <property type="evidence" value="ECO:0007669"/>
    <property type="project" value="TreeGrafter"/>
</dbReference>
<dbReference type="PANTHER" id="PTHR30137:SF6">
    <property type="entry name" value="LUCIFERASE-LIKE MONOOXYGENASE"/>
    <property type="match status" value="1"/>
</dbReference>
<dbReference type="NCBIfam" id="TIGR03558">
    <property type="entry name" value="oxido_grp_1"/>
    <property type="match status" value="1"/>
</dbReference>
<dbReference type="InterPro" id="IPR050766">
    <property type="entry name" value="Bact_Lucif_Oxidored"/>
</dbReference>
<comment type="caution">
    <text evidence="4">The sequence shown here is derived from an EMBL/GenBank/DDBJ whole genome shotgun (WGS) entry which is preliminary data.</text>
</comment>
<dbReference type="SUPFAM" id="SSF51679">
    <property type="entry name" value="Bacterial luciferase-like"/>
    <property type="match status" value="1"/>
</dbReference>